<dbReference type="AlphaFoldDB" id="A0A919G6N6"/>
<evidence type="ECO:0000256" key="1">
    <source>
        <dbReference type="SAM" id="MobiDB-lite"/>
    </source>
</evidence>
<protein>
    <submittedName>
        <fullName evidence="2">Uncharacterized protein</fullName>
    </submittedName>
</protein>
<sequence>MCRGPAGKESGSAHGPKLAPPCDTDYRTSGAPSNDPVTHPMPSASGTSSGTEDGWTRYSKTFSKRTVELRQRIAAGMYGRSVAPV</sequence>
<dbReference type="Proteomes" id="UP000627369">
    <property type="component" value="Unassembled WGS sequence"/>
</dbReference>
<evidence type="ECO:0000313" key="2">
    <source>
        <dbReference type="EMBL" id="GHH78285.1"/>
    </source>
</evidence>
<name>A0A919G6N6_9MICO</name>
<evidence type="ECO:0000313" key="3">
    <source>
        <dbReference type="Proteomes" id="UP000627369"/>
    </source>
</evidence>
<proteinExistence type="predicted"/>
<reference evidence="2" key="2">
    <citation type="submission" date="2020-09" db="EMBL/GenBank/DDBJ databases">
        <authorList>
            <person name="Sun Q."/>
            <person name="Zhou Y."/>
        </authorList>
    </citation>
    <scope>NUCLEOTIDE SEQUENCE</scope>
    <source>
        <strain evidence="2">CGMCC 4.7398</strain>
    </source>
</reference>
<keyword evidence="3" id="KW-1185">Reference proteome</keyword>
<organism evidence="2 3">
    <name type="scientific">Promicromonospora soli</name>
    <dbReference type="NCBI Taxonomy" id="2035533"/>
    <lineage>
        <taxon>Bacteria</taxon>
        <taxon>Bacillati</taxon>
        <taxon>Actinomycetota</taxon>
        <taxon>Actinomycetes</taxon>
        <taxon>Micrococcales</taxon>
        <taxon>Promicromonosporaceae</taxon>
        <taxon>Promicromonospora</taxon>
    </lineage>
</organism>
<reference evidence="2" key="1">
    <citation type="journal article" date="2014" name="Int. J. Syst. Evol. Microbiol.">
        <title>Complete genome sequence of Corynebacterium casei LMG S-19264T (=DSM 44701T), isolated from a smear-ripened cheese.</title>
        <authorList>
            <consortium name="US DOE Joint Genome Institute (JGI-PGF)"/>
            <person name="Walter F."/>
            <person name="Albersmeier A."/>
            <person name="Kalinowski J."/>
            <person name="Ruckert C."/>
        </authorList>
    </citation>
    <scope>NUCLEOTIDE SEQUENCE</scope>
    <source>
        <strain evidence="2">CGMCC 4.7398</strain>
    </source>
</reference>
<comment type="caution">
    <text evidence="2">The sequence shown here is derived from an EMBL/GenBank/DDBJ whole genome shotgun (WGS) entry which is preliminary data.</text>
</comment>
<feature type="region of interest" description="Disordered" evidence="1">
    <location>
        <begin position="1"/>
        <end position="58"/>
    </location>
</feature>
<gene>
    <name evidence="2" type="ORF">GCM10017772_41220</name>
</gene>
<accession>A0A919G6N6</accession>
<dbReference type="EMBL" id="BNAS01000007">
    <property type="protein sequence ID" value="GHH78285.1"/>
    <property type="molecule type" value="Genomic_DNA"/>
</dbReference>